<dbReference type="InterPro" id="IPR044210">
    <property type="entry name" value="Tfc3-like"/>
</dbReference>
<sequence length="1541" mass="174310">MDSILASTLEEVCIRGSAGIPLTDLWPALQASLSSAGLPLCDAVKTALWSRLLFHPALRFEASDGSFLVPSDNFLRSFDEAERLGLKIVAEEHLRENFLGIYDLKAADGELSAEKKRVLERLALARTSGLTQNDLAKEFGMKGNNIFYLVRGLECHKLITRQSTLLKMKESGIDGELGSKCTQIVHTNLIHLCRYAKHANLGSQRRIEISRPDMLANPCNLYANSLTENNASGEYLEDIHIEDFLPAMKLICDKLEGADEKVLVVSDIKQVLGYRLKKGHRAWRNILNRLKDAGIVEEFLAKINGKDTNCLRLLAKFDPESFHQKSAICGYSVFESELSLRHGKRGQINDLLVELPLENQIYDLIDAEGPKGMTITEISRRVGLSGKLALSRVADMCSRYRMNMTAELNKRTKQYRVWTSRNYQSSEAFPNKCVETADGSEYLNHSNELSSHGQLSWITKTPDCCENDLSPTDKGRMISEMPLLCSAERDNSQVSVFDKDNQKQLNQEILDDNHFVENGITECAPNSKTDLHEKLISTSAPAKLQTSQTYPCIASTVSGVQREQRILERLKNEKFLLTVELHKWLEGLEKDKTTSMDRKTLTRTLNKLQAEGLCKCARVIIPVVSNCNQSRKTEVILHPSIGNLSKELLDQIHKKQRTFDTMVRSRASISSSKNEPATVLNSVKRLSSHLRRDTNAQLKSEIMLANGFVQAKMIRAKLLHCFLWGYLTMQDNFDSRKYDYGLNGSVDTCQLFALDAAVKAMPLELFLQVVGSAKQFDNLVMNCKLGMRLSDLTPQEYKQLMDTNATGRLSCLIDILRRLKLLQLVPEQAEEDDKMLPHAVLTHALELKPYVEEPFPKSLSSSNSCAFDLHLKLRHEFVLTKQDTVDSYWETLEYCYATADPESAKHAFPGSTVPEVFSSRSWASVRVMTVEQRVELFKCMAHDNPQKKIPFNECIKIAKELNLTLEQVLRVSYDKRLSHLNKYRRRTKRKVQGNFEDENSSEQNARKRKQNSLDGSYGQTCSDDEARESSLSIDPSVSVVVTQTITADSVAYNSSENIEFCTGRYNDDGMVAAAKETEQHNEDTANCNFIGECAFSRFKPLRRKKFAWTDNTDRQLIMQYARQRAILGARSHRVDWNSISGLPALPVTCRRRMAMMRTDANVRKAMMRVCNILGERYARYLNEKHKNHDNAFPYDLNTERHISDVNLGGSVCQNMTSTTENALVSNVKGYHWDDFEDLDVKAAIEEVLQCKNMGKEPAEEPSNLGDVEVEGSDNMAEQNEQLRTLSYYARPLVLGTQSNIVGSPISAPNFELKAAFIQMIQQPAQLQVMTRGSPSNLVEVDSEIGRRTHRWGKDPVQEQMNQAEILSLIHVIDLEDFVMYCGIFGGFGRAAVMPRRSTQEWPPHRRKRPANAPEIHLGDEMDDDVDKLLSMGSWQRLSSIREPAIRMLTLEVLAMSVTQFFVRLGLYDEDFIDIEEYEQLPTDHPGSLTLQNAYRTLYGQGQYVPGISKATCLSRLAYRYIHAVLSHSVNGRGDSTRVLSR</sequence>
<evidence type="ECO:0000259" key="12">
    <source>
        <dbReference type="Pfam" id="PF24657"/>
    </source>
</evidence>
<dbReference type="GO" id="GO:0042791">
    <property type="term" value="P:5S class rRNA transcription by RNA polymerase III"/>
    <property type="evidence" value="ECO:0007669"/>
    <property type="project" value="TreeGrafter"/>
</dbReference>
<dbReference type="GO" id="GO:0006384">
    <property type="term" value="P:transcription initiation at RNA polymerase III promoter"/>
    <property type="evidence" value="ECO:0007669"/>
    <property type="project" value="InterPro"/>
</dbReference>
<comment type="subcellular location">
    <subcellularLocation>
        <location evidence="1">Nucleus</location>
    </subcellularLocation>
</comment>
<feature type="domain" description="DUF7647" evidence="13">
    <location>
        <begin position="747"/>
        <end position="923"/>
    </location>
</feature>
<evidence type="ECO:0000259" key="11">
    <source>
        <dbReference type="Pfam" id="PF24655"/>
    </source>
</evidence>
<evidence type="ECO:0000259" key="13">
    <source>
        <dbReference type="Pfam" id="PF24658"/>
    </source>
</evidence>
<dbReference type="Pfam" id="PF23704">
    <property type="entry name" value="WHD_GTF3C1_N"/>
    <property type="match status" value="1"/>
</dbReference>
<feature type="domain" description="DUF7646" evidence="12">
    <location>
        <begin position="343"/>
        <end position="426"/>
    </location>
</feature>
<feature type="domain" description="General transcription factor 3C polypeptide 1 winged-helix" evidence="8">
    <location>
        <begin position="1"/>
        <end position="102"/>
    </location>
</feature>
<evidence type="ECO:0000256" key="5">
    <source>
        <dbReference type="ARBA" id="ARBA00023242"/>
    </source>
</evidence>
<dbReference type="InterPro" id="IPR035625">
    <property type="entry name" value="Tfc3-like_eWH"/>
</dbReference>
<dbReference type="GO" id="GO:0000127">
    <property type="term" value="C:transcription factor TFIIIC complex"/>
    <property type="evidence" value="ECO:0007669"/>
    <property type="project" value="InterPro"/>
</dbReference>
<dbReference type="Pfam" id="PF24657">
    <property type="entry name" value="DUF7646"/>
    <property type="match status" value="1"/>
</dbReference>
<dbReference type="InterPro" id="IPR056062">
    <property type="entry name" value="DUF7645"/>
</dbReference>
<dbReference type="InterPro" id="IPR007309">
    <property type="entry name" value="TFIIIC_Bblock-bd"/>
</dbReference>
<keyword evidence="5" id="KW-0539">Nucleus</keyword>
<evidence type="ECO:0000256" key="2">
    <source>
        <dbReference type="ARBA" id="ARBA00022553"/>
    </source>
</evidence>
<gene>
    <name evidence="15" type="primary">LOC120284099</name>
</gene>
<evidence type="ECO:0000313" key="15">
    <source>
        <dbReference type="RefSeq" id="XP_039146838.1"/>
    </source>
</evidence>
<evidence type="ECO:0000259" key="8">
    <source>
        <dbReference type="Pfam" id="PF23704"/>
    </source>
</evidence>
<reference evidence="15" key="1">
    <citation type="submission" date="2025-08" db="UniProtKB">
        <authorList>
            <consortium name="RefSeq"/>
        </authorList>
    </citation>
    <scope>IDENTIFICATION</scope>
</reference>
<feature type="domain" description="DUF7645" evidence="11">
    <location>
        <begin position="924"/>
        <end position="982"/>
    </location>
</feature>
<organism evidence="14 15">
    <name type="scientific">Dioscorea cayennensis subsp. rotundata</name>
    <name type="common">White Guinea yam</name>
    <name type="synonym">Dioscorea rotundata</name>
    <dbReference type="NCBI Taxonomy" id="55577"/>
    <lineage>
        <taxon>Eukaryota</taxon>
        <taxon>Viridiplantae</taxon>
        <taxon>Streptophyta</taxon>
        <taxon>Embryophyta</taxon>
        <taxon>Tracheophyta</taxon>
        <taxon>Spermatophyta</taxon>
        <taxon>Magnoliopsida</taxon>
        <taxon>Liliopsida</taxon>
        <taxon>Dioscoreales</taxon>
        <taxon>Dioscoreaceae</taxon>
        <taxon>Dioscorea</taxon>
    </lineage>
</organism>
<evidence type="ECO:0000259" key="10">
    <source>
        <dbReference type="Pfam" id="PF24538"/>
    </source>
</evidence>
<feature type="region of interest" description="Disordered" evidence="6">
    <location>
        <begin position="988"/>
        <end position="1029"/>
    </location>
</feature>
<dbReference type="InterPro" id="IPR056467">
    <property type="entry name" value="eWH_GTF3C1"/>
</dbReference>
<dbReference type="PANTHER" id="PTHR15180:SF1">
    <property type="entry name" value="GENERAL TRANSCRIPTION FACTOR 3C POLYPEPTIDE 1"/>
    <property type="match status" value="1"/>
</dbReference>
<dbReference type="GeneID" id="120284099"/>
<name>A0AB40D8X7_DIOCR</name>
<evidence type="ECO:0000256" key="3">
    <source>
        <dbReference type="ARBA" id="ARBA00023125"/>
    </source>
</evidence>
<dbReference type="InterPro" id="IPR056428">
    <property type="entry name" value="WH_GTF3C1"/>
</dbReference>
<dbReference type="InterPro" id="IPR056020">
    <property type="entry name" value="DUF7599"/>
</dbReference>
<dbReference type="Pfam" id="PF24101">
    <property type="entry name" value="WHD_GTF3C1"/>
    <property type="match status" value="1"/>
</dbReference>
<dbReference type="GO" id="GO:0005634">
    <property type="term" value="C:nucleus"/>
    <property type="evidence" value="ECO:0007669"/>
    <property type="project" value="UniProtKB-SubCell"/>
</dbReference>
<feature type="domain" description="DUF7599" evidence="10">
    <location>
        <begin position="243"/>
        <end position="325"/>
    </location>
</feature>
<keyword evidence="2" id="KW-0597">Phosphoprotein</keyword>
<evidence type="ECO:0000256" key="1">
    <source>
        <dbReference type="ARBA" id="ARBA00004123"/>
    </source>
</evidence>
<protein>
    <submittedName>
        <fullName evidence="15">Uncharacterized protein LOC120284099</fullName>
    </submittedName>
</protein>
<dbReference type="PANTHER" id="PTHR15180">
    <property type="entry name" value="GENERAL TRANSCRIPTION FACTOR 3C POLYPEPTIDE 1"/>
    <property type="match status" value="1"/>
</dbReference>
<dbReference type="Pfam" id="PF24658">
    <property type="entry name" value="DUF7647"/>
    <property type="match status" value="1"/>
</dbReference>
<feature type="domain" description="B-block binding subunit of TFIIIC" evidence="7">
    <location>
        <begin position="115"/>
        <end position="197"/>
    </location>
</feature>
<dbReference type="RefSeq" id="XP_039146838.1">
    <property type="nucleotide sequence ID" value="XM_039290904.1"/>
</dbReference>
<dbReference type="InterPro" id="IPR056063">
    <property type="entry name" value="DUF7646"/>
</dbReference>
<keyword evidence="4" id="KW-0804">Transcription</keyword>
<accession>A0AB40D8X7</accession>
<dbReference type="Gene3D" id="1.10.10.10">
    <property type="entry name" value="Winged helix-like DNA-binding domain superfamily/Winged helix DNA-binding domain"/>
    <property type="match status" value="1"/>
</dbReference>
<dbReference type="InterPro" id="IPR036388">
    <property type="entry name" value="WH-like_DNA-bd_sf"/>
</dbReference>
<dbReference type="Pfam" id="PF24538">
    <property type="entry name" value="DUF7599"/>
    <property type="match status" value="1"/>
</dbReference>
<keyword evidence="3" id="KW-0238">DNA-binding</keyword>
<evidence type="ECO:0000259" key="7">
    <source>
        <dbReference type="Pfam" id="PF04182"/>
    </source>
</evidence>
<evidence type="ECO:0000256" key="4">
    <source>
        <dbReference type="ARBA" id="ARBA00023163"/>
    </source>
</evidence>
<dbReference type="CDD" id="cd16169">
    <property type="entry name" value="Tau138_eWH"/>
    <property type="match status" value="1"/>
</dbReference>
<dbReference type="GO" id="GO:0003677">
    <property type="term" value="F:DNA binding"/>
    <property type="evidence" value="ECO:0007669"/>
    <property type="project" value="UniProtKB-KW"/>
</dbReference>
<dbReference type="Pfam" id="PF04182">
    <property type="entry name" value="B-block_TFIIIC"/>
    <property type="match status" value="1"/>
</dbReference>
<dbReference type="InterPro" id="IPR056064">
    <property type="entry name" value="DUF7647"/>
</dbReference>
<evidence type="ECO:0000256" key="6">
    <source>
        <dbReference type="SAM" id="MobiDB-lite"/>
    </source>
</evidence>
<proteinExistence type="predicted"/>
<feature type="compositionally biased region" description="Polar residues" evidence="6">
    <location>
        <begin position="1012"/>
        <end position="1021"/>
    </location>
</feature>
<evidence type="ECO:0000313" key="14">
    <source>
        <dbReference type="Proteomes" id="UP001515500"/>
    </source>
</evidence>
<feature type="region of interest" description="Disordered" evidence="6">
    <location>
        <begin position="1398"/>
        <end position="1417"/>
    </location>
</feature>
<dbReference type="Pfam" id="PF24655">
    <property type="entry name" value="DUF7645"/>
    <property type="match status" value="1"/>
</dbReference>
<keyword evidence="14" id="KW-1185">Reference proteome</keyword>
<evidence type="ECO:0000259" key="9">
    <source>
        <dbReference type="Pfam" id="PF24101"/>
    </source>
</evidence>
<feature type="domain" description="GTF3C1 extended winged-helix" evidence="9">
    <location>
        <begin position="556"/>
        <end position="663"/>
    </location>
</feature>
<dbReference type="Proteomes" id="UP001515500">
    <property type="component" value="Chromosome 19"/>
</dbReference>